<accession>A0AAD7NL62</accession>
<feature type="region of interest" description="Disordered" evidence="1">
    <location>
        <begin position="1"/>
        <end position="24"/>
    </location>
</feature>
<dbReference type="PANTHER" id="PTHR34365">
    <property type="entry name" value="ENOLASE (DUF1399)"/>
    <property type="match status" value="1"/>
</dbReference>
<comment type="caution">
    <text evidence="2">The sequence shown here is derived from an EMBL/GenBank/DDBJ whole genome shotgun (WGS) entry which is preliminary data.</text>
</comment>
<reference evidence="2" key="1">
    <citation type="submission" date="2023-03" db="EMBL/GenBank/DDBJ databases">
        <title>Massive genome expansion in bonnet fungi (Mycena s.s.) driven by repeated elements and novel gene families across ecological guilds.</title>
        <authorList>
            <consortium name="Lawrence Berkeley National Laboratory"/>
            <person name="Harder C.B."/>
            <person name="Miyauchi S."/>
            <person name="Viragh M."/>
            <person name="Kuo A."/>
            <person name="Thoen E."/>
            <person name="Andreopoulos B."/>
            <person name="Lu D."/>
            <person name="Skrede I."/>
            <person name="Drula E."/>
            <person name="Henrissat B."/>
            <person name="Morin E."/>
            <person name="Kohler A."/>
            <person name="Barry K."/>
            <person name="LaButti K."/>
            <person name="Morin E."/>
            <person name="Salamov A."/>
            <person name="Lipzen A."/>
            <person name="Mereny Z."/>
            <person name="Hegedus B."/>
            <person name="Baldrian P."/>
            <person name="Stursova M."/>
            <person name="Weitz H."/>
            <person name="Taylor A."/>
            <person name="Grigoriev I.V."/>
            <person name="Nagy L.G."/>
            <person name="Martin F."/>
            <person name="Kauserud H."/>
        </authorList>
    </citation>
    <scope>NUCLEOTIDE SEQUENCE</scope>
    <source>
        <strain evidence="2">CBHHK182m</strain>
    </source>
</reference>
<dbReference type="AlphaFoldDB" id="A0AAD7NL62"/>
<organism evidence="2 3">
    <name type="scientific">Mycena metata</name>
    <dbReference type="NCBI Taxonomy" id="1033252"/>
    <lineage>
        <taxon>Eukaryota</taxon>
        <taxon>Fungi</taxon>
        <taxon>Dikarya</taxon>
        <taxon>Basidiomycota</taxon>
        <taxon>Agaricomycotina</taxon>
        <taxon>Agaricomycetes</taxon>
        <taxon>Agaricomycetidae</taxon>
        <taxon>Agaricales</taxon>
        <taxon>Marasmiineae</taxon>
        <taxon>Mycenaceae</taxon>
        <taxon>Mycena</taxon>
    </lineage>
</organism>
<evidence type="ECO:0000256" key="1">
    <source>
        <dbReference type="SAM" id="MobiDB-lite"/>
    </source>
</evidence>
<dbReference type="EMBL" id="JARKIB010000025">
    <property type="protein sequence ID" value="KAJ7765806.1"/>
    <property type="molecule type" value="Genomic_DNA"/>
</dbReference>
<keyword evidence="3" id="KW-1185">Reference proteome</keyword>
<proteinExistence type="predicted"/>
<evidence type="ECO:0000313" key="2">
    <source>
        <dbReference type="EMBL" id="KAJ7765806.1"/>
    </source>
</evidence>
<name>A0AAD7NL62_9AGAR</name>
<protein>
    <submittedName>
        <fullName evidence="2">Uncharacterized protein</fullName>
    </submittedName>
</protein>
<gene>
    <name evidence="2" type="ORF">B0H16DRAFT_402942</name>
</gene>
<evidence type="ECO:0000313" key="3">
    <source>
        <dbReference type="Proteomes" id="UP001215598"/>
    </source>
</evidence>
<dbReference type="Proteomes" id="UP001215598">
    <property type="component" value="Unassembled WGS sequence"/>
</dbReference>
<dbReference type="Pfam" id="PF07173">
    <property type="entry name" value="GRDP-like"/>
    <property type="match status" value="1"/>
</dbReference>
<dbReference type="InterPro" id="IPR009836">
    <property type="entry name" value="GRDP-like"/>
</dbReference>
<dbReference type="PANTHER" id="PTHR34365:SF7">
    <property type="entry name" value="GLYCINE-RICH DOMAIN-CONTAINING PROTEIN 1"/>
    <property type="match status" value="1"/>
</dbReference>
<sequence>MEPAPPPSYTSAEPPTIDVPAGASEAPPAYSFPERFSIGSGRTTKPFVNASRLKDHLALLHAFAELKLSVEALGTDLGIPHLPTEKEERWVFFVGLAVERFEKWCWALQPSHSEKGLATILPPIDVIMVWHAYLLNPGWYAEDGERIEAFKGLLQAGEAFGAALGGELGEMLAAEPSQRRIDNWVQMTATSFDPFKAATEMVTRDIACPKCRSVVYAPYMTAEATGYLQHNFTIKCTKAGCNFDITRETLALRKLVNDLARTDASGKKATDMLAGTIHTATNVQDLTRGRTVKGTMLSSFTLRRPAGQTPGKLISDIAYGDLLMQHAKYQLPKLKSLLTLRMRAGGGKLMGRIMSAYVDDKMFSVELVGAVLRQGSFVTKMYDLGWTQHGFFNSSEDAVALQHSIARYHAFLDLMSSSPASFFVPTLDIDLAWHTHQLMASNYTRDTVAFVGRFIDHDDKVEESHLASSFDITCRAWKNRFGVQYTHCGCPLPGQTIGQRLSRLVGQTTNNTSYLVPPNRDTLLAATHPSDHNAVFAFHHKAASEASQRRRREKIAKRAQRELKEGKAAAGGGRGLAHDPAFLIPVPMYYAAGFAGLGAGNIVNGGEFGGGGFGGCAVGAGACAVGGAACGSSTSDLVYSP</sequence>